<evidence type="ECO:0000313" key="4">
    <source>
        <dbReference type="Proteomes" id="UP000023541"/>
    </source>
</evidence>
<feature type="signal peptide" evidence="1">
    <location>
        <begin position="1"/>
        <end position="18"/>
    </location>
</feature>
<accession>A0A023BQA0</accession>
<feature type="domain" description="DUF3887" evidence="2">
    <location>
        <begin position="30"/>
        <end position="111"/>
    </location>
</feature>
<proteinExistence type="predicted"/>
<evidence type="ECO:0000256" key="1">
    <source>
        <dbReference type="SAM" id="SignalP"/>
    </source>
</evidence>
<name>A0A023BQA0_9FLAO</name>
<dbReference type="OrthoDB" id="1162645at2"/>
<dbReference type="Gene3D" id="3.10.450.590">
    <property type="match status" value="1"/>
</dbReference>
<sequence length="118" mass="13394">MKYLILLFTCFTIQYGVAQDASTYESTTKTFLENFNAQDVNAIFEMYTLEMQESMTKEGVSNFINGCYGQFGNMKNITFVETAEGVYSYKVTFDKATLGMDLQLNADGKISTIQFQEL</sequence>
<reference evidence="3 4" key="1">
    <citation type="submission" date="2014-04" db="EMBL/GenBank/DDBJ databases">
        <title>Aquimarina sp. 22II-S11-z7 Genome Sequencing.</title>
        <authorList>
            <person name="Lai Q."/>
        </authorList>
    </citation>
    <scope>NUCLEOTIDE SEQUENCE [LARGE SCALE GENOMIC DNA]</scope>
    <source>
        <strain evidence="3 4">22II-S11-z7</strain>
    </source>
</reference>
<dbReference type="RefSeq" id="WP_034245513.1">
    <property type="nucleotide sequence ID" value="NZ_AQRA01000009.1"/>
</dbReference>
<keyword evidence="1" id="KW-0732">Signal</keyword>
<dbReference type="AlphaFoldDB" id="A0A023BQA0"/>
<dbReference type="EMBL" id="AQRA01000009">
    <property type="protein sequence ID" value="EZH72089.1"/>
    <property type="molecule type" value="Genomic_DNA"/>
</dbReference>
<comment type="caution">
    <text evidence="3">The sequence shown here is derived from an EMBL/GenBank/DDBJ whole genome shotgun (WGS) entry which is preliminary data.</text>
</comment>
<dbReference type="eggNOG" id="ENOG5030KDI">
    <property type="taxonomic scope" value="Bacteria"/>
</dbReference>
<keyword evidence="4" id="KW-1185">Reference proteome</keyword>
<protein>
    <recommendedName>
        <fullName evidence="2">DUF3887 domain-containing protein</fullName>
    </recommendedName>
</protein>
<gene>
    <name evidence="3" type="ORF">ATO12_24435</name>
</gene>
<organism evidence="3 4">
    <name type="scientific">Aquimarina atlantica</name>
    <dbReference type="NCBI Taxonomy" id="1317122"/>
    <lineage>
        <taxon>Bacteria</taxon>
        <taxon>Pseudomonadati</taxon>
        <taxon>Bacteroidota</taxon>
        <taxon>Flavobacteriia</taxon>
        <taxon>Flavobacteriales</taxon>
        <taxon>Flavobacteriaceae</taxon>
        <taxon>Aquimarina</taxon>
    </lineage>
</organism>
<dbReference type="Proteomes" id="UP000023541">
    <property type="component" value="Unassembled WGS sequence"/>
</dbReference>
<dbReference type="Pfam" id="PF13026">
    <property type="entry name" value="DUF3887"/>
    <property type="match status" value="1"/>
</dbReference>
<dbReference type="STRING" id="1317122.ATO12_24435"/>
<evidence type="ECO:0000313" key="3">
    <source>
        <dbReference type="EMBL" id="EZH72089.1"/>
    </source>
</evidence>
<feature type="chain" id="PRO_5001515541" description="DUF3887 domain-containing protein" evidence="1">
    <location>
        <begin position="19"/>
        <end position="118"/>
    </location>
</feature>
<evidence type="ECO:0000259" key="2">
    <source>
        <dbReference type="Pfam" id="PF13026"/>
    </source>
</evidence>
<dbReference type="InterPro" id="IPR024981">
    <property type="entry name" value="DUF3887"/>
</dbReference>